<evidence type="ECO:0000259" key="2">
    <source>
        <dbReference type="Pfam" id="PF13635"/>
    </source>
</evidence>
<evidence type="ECO:0008006" key="5">
    <source>
        <dbReference type="Google" id="ProtNLM"/>
    </source>
</evidence>
<dbReference type="Pfam" id="PF13173">
    <property type="entry name" value="AAA_14"/>
    <property type="match status" value="1"/>
</dbReference>
<sequence>MEYINRSLSEILENTPKDKATTIFGPRQVGKTTLLEHFIKNRDCFWLSGDEPVDVNILTNLPSKKEVLSLLSSHKIIVIDEAQKIPGIGLLIKRMVDARTECKIYVTGSSSLDLAGGVYESAAGRTRSYYLWPFSFEELADASSVIQEKRNLSSRLVFGSYPQIINEPSQAIVNLNNLYKNLAFKDALALGGIKNHGAFQHLVYVLASRIGQMCSYESIAQECKLSSPTVRTYITLLEQCFVIKCLPSFARNLENELKKSKKIYFYDLGVRNAILKRFTPLESRPFEEQGALFENYFVIERIKQASYHNCMVNHYFWRTKNKAEVDLIETYNDEIQAFEIKLSRDDVMSPPSFREAYPEAKYTVVNKNNYQNYLSHWDLPIIV</sequence>
<dbReference type="PANTHER" id="PTHR43566">
    <property type="entry name" value="CONSERVED PROTEIN"/>
    <property type="match status" value="1"/>
</dbReference>
<dbReference type="Gene3D" id="3.40.50.300">
    <property type="entry name" value="P-loop containing nucleotide triphosphate hydrolases"/>
    <property type="match status" value="1"/>
</dbReference>
<proteinExistence type="predicted"/>
<dbReference type="SUPFAM" id="SSF52540">
    <property type="entry name" value="P-loop containing nucleoside triphosphate hydrolases"/>
    <property type="match status" value="1"/>
</dbReference>
<comment type="caution">
    <text evidence="3">The sequence shown here is derived from an EMBL/GenBank/DDBJ whole genome shotgun (WGS) entry which is preliminary data.</text>
</comment>
<dbReference type="InterPro" id="IPR025420">
    <property type="entry name" value="DUF4143"/>
</dbReference>
<evidence type="ECO:0000259" key="1">
    <source>
        <dbReference type="Pfam" id="PF13173"/>
    </source>
</evidence>
<dbReference type="AlphaFoldDB" id="A0A227KKI4"/>
<reference evidence="4" key="1">
    <citation type="submission" date="2017-05" db="EMBL/GenBank/DDBJ databases">
        <title>Improved OligoMM genomes.</title>
        <authorList>
            <person name="Garzetti D."/>
        </authorList>
    </citation>
    <scope>NUCLEOTIDE SEQUENCE [LARGE SCALE GENOMIC DNA]</scope>
    <source>
        <strain evidence="4">YL45</strain>
    </source>
</reference>
<dbReference type="EMBL" id="NHMP01000004">
    <property type="protein sequence ID" value="OXE47592.1"/>
    <property type="molecule type" value="Genomic_DNA"/>
</dbReference>
<dbReference type="GeneID" id="78362608"/>
<accession>A0A227KKI4</accession>
<dbReference type="PANTHER" id="PTHR43566:SF1">
    <property type="entry name" value="AAA+ ATPASE DOMAIN-CONTAINING PROTEIN"/>
    <property type="match status" value="1"/>
</dbReference>
<dbReference type="RefSeq" id="WP_066594968.1">
    <property type="nucleotide sequence ID" value="NZ_CAJTBZ010000012.1"/>
</dbReference>
<feature type="domain" description="AAA" evidence="1">
    <location>
        <begin position="18"/>
        <end position="139"/>
    </location>
</feature>
<feature type="domain" description="DUF4143" evidence="2">
    <location>
        <begin position="185"/>
        <end position="343"/>
    </location>
</feature>
<keyword evidence="4" id="KW-1185">Reference proteome</keyword>
<organism evidence="3 4">
    <name type="scientific">Turicimonas muris</name>
    <dbReference type="NCBI Taxonomy" id="1796652"/>
    <lineage>
        <taxon>Bacteria</taxon>
        <taxon>Pseudomonadati</taxon>
        <taxon>Pseudomonadota</taxon>
        <taxon>Betaproteobacteria</taxon>
        <taxon>Burkholderiales</taxon>
        <taxon>Sutterellaceae</taxon>
        <taxon>Turicimonas</taxon>
    </lineage>
</organism>
<gene>
    <name evidence="3" type="ORF">ADH67_07290</name>
</gene>
<dbReference type="InterPro" id="IPR041682">
    <property type="entry name" value="AAA_14"/>
</dbReference>
<name>A0A227KKI4_9BURK</name>
<protein>
    <recommendedName>
        <fullName evidence="5">ATPase</fullName>
    </recommendedName>
</protein>
<dbReference type="Proteomes" id="UP000214610">
    <property type="component" value="Unassembled WGS sequence"/>
</dbReference>
<evidence type="ECO:0000313" key="4">
    <source>
        <dbReference type="Proteomes" id="UP000214610"/>
    </source>
</evidence>
<evidence type="ECO:0000313" key="3">
    <source>
        <dbReference type="EMBL" id="OXE47592.1"/>
    </source>
</evidence>
<dbReference type="InterPro" id="IPR027417">
    <property type="entry name" value="P-loop_NTPase"/>
</dbReference>
<dbReference type="Pfam" id="PF13635">
    <property type="entry name" value="DUF4143"/>
    <property type="match status" value="1"/>
</dbReference>